<dbReference type="PROSITE" id="PS51186">
    <property type="entry name" value="GNAT"/>
    <property type="match status" value="1"/>
</dbReference>
<dbReference type="RefSeq" id="WP_169491812.1">
    <property type="nucleotide sequence ID" value="NZ_JABBGM010000001.1"/>
</dbReference>
<dbReference type="AlphaFoldDB" id="A0A7Y0BLK4"/>
<protein>
    <submittedName>
        <fullName evidence="3">GNAT family N-acetyltransferase</fullName>
    </submittedName>
</protein>
<evidence type="ECO:0000313" key="3">
    <source>
        <dbReference type="EMBL" id="NML92580.1"/>
    </source>
</evidence>
<keyword evidence="3" id="KW-0808">Transferase</keyword>
<evidence type="ECO:0000313" key="4">
    <source>
        <dbReference type="Proteomes" id="UP000583556"/>
    </source>
</evidence>
<evidence type="ECO:0000259" key="2">
    <source>
        <dbReference type="PROSITE" id="PS51186"/>
    </source>
</evidence>
<dbReference type="Gene3D" id="3.40.630.30">
    <property type="match status" value="1"/>
</dbReference>
<dbReference type="Proteomes" id="UP000583556">
    <property type="component" value="Unassembled WGS sequence"/>
</dbReference>
<gene>
    <name evidence="3" type="ORF">HHL27_02705</name>
</gene>
<accession>A0A7Y0BLK4</accession>
<dbReference type="InterPro" id="IPR000182">
    <property type="entry name" value="GNAT_dom"/>
</dbReference>
<feature type="region of interest" description="Disordered" evidence="1">
    <location>
        <begin position="171"/>
        <end position="193"/>
    </location>
</feature>
<comment type="caution">
    <text evidence="3">The sequence shown here is derived from an EMBL/GenBank/DDBJ whole genome shotgun (WGS) entry which is preliminary data.</text>
</comment>
<feature type="domain" description="N-acetyltransferase" evidence="2">
    <location>
        <begin position="8"/>
        <end position="170"/>
    </location>
</feature>
<dbReference type="InterPro" id="IPR051531">
    <property type="entry name" value="N-acetyltransferase"/>
</dbReference>
<evidence type="ECO:0000256" key="1">
    <source>
        <dbReference type="SAM" id="MobiDB-lite"/>
    </source>
</evidence>
<dbReference type="GO" id="GO:0016747">
    <property type="term" value="F:acyltransferase activity, transferring groups other than amino-acyl groups"/>
    <property type="evidence" value="ECO:0007669"/>
    <property type="project" value="InterPro"/>
</dbReference>
<dbReference type="EMBL" id="JABBGM010000001">
    <property type="protein sequence ID" value="NML92580.1"/>
    <property type="molecule type" value="Genomic_DNA"/>
</dbReference>
<dbReference type="Pfam" id="PF13302">
    <property type="entry name" value="Acetyltransf_3"/>
    <property type="match status" value="1"/>
</dbReference>
<keyword evidence="4" id="KW-1185">Reference proteome</keyword>
<organism evidence="3 4">
    <name type="scientific">Novosphingobium olei</name>
    <dbReference type="NCBI Taxonomy" id="2728851"/>
    <lineage>
        <taxon>Bacteria</taxon>
        <taxon>Pseudomonadati</taxon>
        <taxon>Pseudomonadota</taxon>
        <taxon>Alphaproteobacteria</taxon>
        <taxon>Sphingomonadales</taxon>
        <taxon>Sphingomonadaceae</taxon>
        <taxon>Novosphingobium</taxon>
    </lineage>
</organism>
<name>A0A7Y0BLK4_9SPHN</name>
<dbReference type="InterPro" id="IPR016181">
    <property type="entry name" value="Acyl_CoA_acyltransferase"/>
</dbReference>
<sequence length="193" mass="21288">MFIRSERLFLRPAWPEDWAELHAIIDDEAIVRNLARAPWPYGPEDARWFASQPQDLRHPHFFVTLPGAHGSRLIGCAGLAPAEQGGVELGYWIARSHWGRGYATEAARAVLNVARAIGHDRIEASHFIDNPASGQVLRKAGFRPTGEWRPRYSASRKTVCTSVMFEKLLSPAGNGDGDGNDSGGQSEEVMRAA</sequence>
<dbReference type="SUPFAM" id="SSF55729">
    <property type="entry name" value="Acyl-CoA N-acyltransferases (Nat)"/>
    <property type="match status" value="1"/>
</dbReference>
<dbReference type="PANTHER" id="PTHR43792">
    <property type="entry name" value="GNAT FAMILY, PUTATIVE (AFU_ORTHOLOGUE AFUA_3G00765)-RELATED-RELATED"/>
    <property type="match status" value="1"/>
</dbReference>
<dbReference type="CDD" id="cd04301">
    <property type="entry name" value="NAT_SF"/>
    <property type="match status" value="1"/>
</dbReference>
<reference evidence="3 4" key="1">
    <citation type="submission" date="2020-04" db="EMBL/GenBank/DDBJ databases">
        <title>Novosphingobium sp. TW-4 isolated from soil.</title>
        <authorList>
            <person name="Dahal R.H."/>
            <person name="Chaudhary D.K."/>
        </authorList>
    </citation>
    <scope>NUCLEOTIDE SEQUENCE [LARGE SCALE GENOMIC DNA]</scope>
    <source>
        <strain evidence="3 4">TW-4</strain>
    </source>
</reference>
<proteinExistence type="predicted"/>